<dbReference type="Pfam" id="PF11662">
    <property type="entry name" value="DUF3263"/>
    <property type="match status" value="1"/>
</dbReference>
<accession>A0AAP4BRL5</accession>
<dbReference type="Proteomes" id="UP001226160">
    <property type="component" value="Unassembled WGS sequence"/>
</dbReference>
<dbReference type="EMBL" id="JASNVK010000008">
    <property type="protein sequence ID" value="MDK4300739.1"/>
    <property type="molecule type" value="Genomic_DNA"/>
</dbReference>
<dbReference type="Proteomes" id="UP001243856">
    <property type="component" value="Unassembled WGS sequence"/>
</dbReference>
<dbReference type="InterPro" id="IPR021678">
    <property type="entry name" value="DUF3263"/>
</dbReference>
<proteinExistence type="predicted"/>
<evidence type="ECO:0000313" key="4">
    <source>
        <dbReference type="Proteomes" id="UP001243856"/>
    </source>
</evidence>
<protein>
    <submittedName>
        <fullName evidence="2">DUF3263 domain-containing protein</fullName>
    </submittedName>
</protein>
<organism evidence="2 3">
    <name type="scientific">Corynebacterium propinquum</name>
    <dbReference type="NCBI Taxonomy" id="43769"/>
    <lineage>
        <taxon>Bacteria</taxon>
        <taxon>Bacillati</taxon>
        <taxon>Actinomycetota</taxon>
        <taxon>Actinomycetes</taxon>
        <taxon>Mycobacteriales</taxon>
        <taxon>Corynebacteriaceae</taxon>
        <taxon>Corynebacterium</taxon>
    </lineage>
</organism>
<dbReference type="AlphaFoldDB" id="A0AAP4BRL5"/>
<evidence type="ECO:0000313" key="2">
    <source>
        <dbReference type="EMBL" id="MDK4325139.1"/>
    </source>
</evidence>
<gene>
    <name evidence="1" type="ORF">QPX45_05665</name>
    <name evidence="2" type="ORF">QPX54_01215</name>
</gene>
<reference evidence="2 4" key="1">
    <citation type="submission" date="2023-05" db="EMBL/GenBank/DDBJ databases">
        <title>Metabolic capabilities are highly conserved among human nasal-associated Corynebacterium species in pangenomic analyses.</title>
        <authorList>
            <person name="Tran T.H."/>
            <person name="Roberts A.Q."/>
            <person name="Escapa I.F."/>
            <person name="Gao W."/>
            <person name="Conlan S."/>
            <person name="Kong H."/>
            <person name="Segre J.A."/>
            <person name="Kelly M.S."/>
            <person name="Lemon K.P."/>
        </authorList>
    </citation>
    <scope>NUCLEOTIDE SEQUENCE</scope>
    <source>
        <strain evidence="2">KPL2654</strain>
        <strain evidence="1 4">KPL2811</strain>
    </source>
</reference>
<dbReference type="EMBL" id="JASNVP010000001">
    <property type="protein sequence ID" value="MDK4325139.1"/>
    <property type="molecule type" value="Genomic_DNA"/>
</dbReference>
<evidence type="ECO:0000313" key="3">
    <source>
        <dbReference type="Proteomes" id="UP001226160"/>
    </source>
</evidence>
<evidence type="ECO:0000313" key="1">
    <source>
        <dbReference type="EMBL" id="MDK4300739.1"/>
    </source>
</evidence>
<name>A0AAP4BRL5_9CORY</name>
<sequence length="95" mass="10827">MPYSLTMTDHQTLTDGGLSDRDRELLDFTARAPRAAGAKEEAIRAELGMSPVRYYRRLNILLDYAPAMQEYPLLVKRLRRVRNRRAVTSSGATED</sequence>
<comment type="caution">
    <text evidence="2">The sequence shown here is derived from an EMBL/GenBank/DDBJ whole genome shotgun (WGS) entry which is preliminary data.</text>
</comment>
<keyword evidence="4" id="KW-1185">Reference proteome</keyword>